<keyword evidence="5 7" id="KW-1133">Transmembrane helix</keyword>
<keyword evidence="7" id="KW-0813">Transport</keyword>
<feature type="transmembrane region" description="Helical" evidence="7">
    <location>
        <begin position="139"/>
        <end position="163"/>
    </location>
</feature>
<dbReference type="PIRSF" id="PIRSF006066">
    <property type="entry name" value="HI0050"/>
    <property type="match status" value="1"/>
</dbReference>
<feature type="transmembrane region" description="Helical" evidence="7">
    <location>
        <begin position="308"/>
        <end position="330"/>
    </location>
</feature>
<proteinExistence type="inferred from homology"/>
<dbReference type="AlphaFoldDB" id="A0A212IUD9"/>
<comment type="subcellular location">
    <subcellularLocation>
        <location evidence="1 7">Cell inner membrane</location>
        <topology evidence="1 7">Multi-pass membrane protein</topology>
    </subcellularLocation>
</comment>
<feature type="transmembrane region" description="Helical" evidence="7">
    <location>
        <begin position="360"/>
        <end position="384"/>
    </location>
</feature>
<sequence>MSILTIALVALFVLFLIGVPIYAALLISSMLALFFSDTLPLAVVQGSLFDGLNIFPLLAIPCFIVAGKLMERGNITQDIIDVVKMLVGRLYGGIGITTILGCTFFAAISGSGTSTVAAVGAVMIPAMIRNNYSRTYAGAVAATGGTIGILIPPSNPMIIYAIICNVSVTGMFTAGFLPGFIMAFCLSVVAWLLARHHGFRADEGAEPFSAGAFLKTCRRAFFSLATVIIVLGSIYSGMATPVEASVVAVLWALFVGVVVNRALSIKDIYDSFLEGAIVCGSIMIIVGASTLFGKILTYEEAPARLANAVVAFTHNKYLVMLLIVGLLYILGMFMETLAMIILVAPVLVPMLHILEINPIHFGIVMIMANETGLLTPPMGVNLFVSSRLTGVSVERLAVAVLPYLLAMALVTLLIVFVEPISTILPTLLGYNY</sequence>
<feature type="transmembrane region" description="Helical" evidence="7">
    <location>
        <begin position="114"/>
        <end position="132"/>
    </location>
</feature>
<feature type="transmembrane region" description="Helical" evidence="7">
    <location>
        <begin position="275"/>
        <end position="296"/>
    </location>
</feature>
<dbReference type="PANTHER" id="PTHR33362:SF3">
    <property type="entry name" value="SIALIC ACID TRAP TRANSPORTER PERMEASE PROTEIN SIAT"/>
    <property type="match status" value="1"/>
</dbReference>
<gene>
    <name evidence="9" type="ORF">KL86APRO_10045</name>
</gene>
<feature type="transmembrane region" description="Helical" evidence="7">
    <location>
        <begin position="220"/>
        <end position="238"/>
    </location>
</feature>
<dbReference type="GO" id="GO:0022857">
    <property type="term" value="F:transmembrane transporter activity"/>
    <property type="evidence" value="ECO:0007669"/>
    <property type="project" value="UniProtKB-UniRule"/>
</dbReference>
<evidence type="ECO:0000256" key="1">
    <source>
        <dbReference type="ARBA" id="ARBA00004429"/>
    </source>
</evidence>
<evidence type="ECO:0000256" key="3">
    <source>
        <dbReference type="ARBA" id="ARBA00022519"/>
    </source>
</evidence>
<comment type="similarity">
    <text evidence="7">Belongs to the TRAP transporter large permease family.</text>
</comment>
<keyword evidence="4 7" id="KW-0812">Transmembrane</keyword>
<dbReference type="PANTHER" id="PTHR33362">
    <property type="entry name" value="SIALIC ACID TRAP TRANSPORTER PERMEASE PROTEIN SIAT-RELATED"/>
    <property type="match status" value="1"/>
</dbReference>
<dbReference type="InterPro" id="IPR010656">
    <property type="entry name" value="DctM"/>
</dbReference>
<feature type="transmembrane region" description="Helical" evidence="7">
    <location>
        <begin position="244"/>
        <end position="263"/>
    </location>
</feature>
<dbReference type="NCBIfam" id="TIGR00786">
    <property type="entry name" value="dctM"/>
    <property type="match status" value="1"/>
</dbReference>
<feature type="transmembrane region" description="Helical" evidence="7">
    <location>
        <begin position="175"/>
        <end position="194"/>
    </location>
</feature>
<evidence type="ECO:0000256" key="5">
    <source>
        <dbReference type="ARBA" id="ARBA00022989"/>
    </source>
</evidence>
<organism evidence="9">
    <name type="scientific">uncultured Alphaproteobacteria bacterium</name>
    <dbReference type="NCBI Taxonomy" id="91750"/>
    <lineage>
        <taxon>Bacteria</taxon>
        <taxon>Pseudomonadati</taxon>
        <taxon>Pseudomonadota</taxon>
        <taxon>Alphaproteobacteria</taxon>
        <taxon>environmental samples</taxon>
    </lineage>
</organism>
<feature type="domain" description="TRAP C4-dicarboxylate transport system permease DctM subunit" evidence="8">
    <location>
        <begin position="8"/>
        <end position="418"/>
    </location>
</feature>
<feature type="transmembrane region" description="Helical" evidence="7">
    <location>
        <begin position="396"/>
        <end position="417"/>
    </location>
</feature>
<dbReference type="Pfam" id="PF06808">
    <property type="entry name" value="DctM"/>
    <property type="match status" value="1"/>
</dbReference>
<protein>
    <recommendedName>
        <fullName evidence="7">TRAP transporter large permease protein</fullName>
    </recommendedName>
</protein>
<keyword evidence="2" id="KW-1003">Cell membrane</keyword>
<dbReference type="InterPro" id="IPR004681">
    <property type="entry name" value="TRAP_DctM"/>
</dbReference>
<comment type="subunit">
    <text evidence="7">The complex comprises the extracytoplasmic solute receptor protein and the two transmembrane proteins.</text>
</comment>
<evidence type="ECO:0000256" key="6">
    <source>
        <dbReference type="ARBA" id="ARBA00023136"/>
    </source>
</evidence>
<comment type="function">
    <text evidence="7">Part of the tripartite ATP-independent periplasmic (TRAP) transport system.</text>
</comment>
<accession>A0A212IUD9</accession>
<feature type="transmembrane region" description="Helical" evidence="7">
    <location>
        <begin position="47"/>
        <end position="69"/>
    </location>
</feature>
<evidence type="ECO:0000256" key="7">
    <source>
        <dbReference type="RuleBase" id="RU369079"/>
    </source>
</evidence>
<dbReference type="GO" id="GO:0005886">
    <property type="term" value="C:plasma membrane"/>
    <property type="evidence" value="ECO:0007669"/>
    <property type="project" value="UniProtKB-SubCell"/>
</dbReference>
<evidence type="ECO:0000259" key="8">
    <source>
        <dbReference type="Pfam" id="PF06808"/>
    </source>
</evidence>
<keyword evidence="3 7" id="KW-0997">Cell inner membrane</keyword>
<evidence type="ECO:0000313" key="9">
    <source>
        <dbReference type="EMBL" id="SBV90802.1"/>
    </source>
</evidence>
<evidence type="ECO:0000256" key="2">
    <source>
        <dbReference type="ARBA" id="ARBA00022475"/>
    </source>
</evidence>
<feature type="transmembrane region" description="Helical" evidence="7">
    <location>
        <begin position="337"/>
        <end position="354"/>
    </location>
</feature>
<name>A0A212IUD9_9PROT</name>
<feature type="transmembrane region" description="Helical" evidence="7">
    <location>
        <begin position="90"/>
        <end position="108"/>
    </location>
</feature>
<dbReference type="EMBL" id="FLUO01000001">
    <property type="protein sequence ID" value="SBV90802.1"/>
    <property type="molecule type" value="Genomic_DNA"/>
</dbReference>
<keyword evidence="6 7" id="KW-0472">Membrane</keyword>
<evidence type="ECO:0000256" key="4">
    <source>
        <dbReference type="ARBA" id="ARBA00022692"/>
    </source>
</evidence>
<reference evidence="9" key="1">
    <citation type="submission" date="2016-04" db="EMBL/GenBank/DDBJ databases">
        <authorList>
            <person name="Evans L.H."/>
            <person name="Alamgir A."/>
            <person name="Owens N."/>
            <person name="Weber N.D."/>
            <person name="Virtaneva K."/>
            <person name="Barbian K."/>
            <person name="Babar A."/>
            <person name="Rosenke K."/>
        </authorList>
    </citation>
    <scope>NUCLEOTIDE SEQUENCE</scope>
    <source>
        <strain evidence="9">86</strain>
    </source>
</reference>